<evidence type="ECO:0000313" key="2">
    <source>
        <dbReference type="Proteomes" id="UP000003598"/>
    </source>
</evidence>
<sequence length="40" mass="4869">MFILCRESIDSAKIAKKELYTKLYSRFRIVRQPRKSYICI</sequence>
<organism evidence="1 2">
    <name type="scientific">Paraprevotella clara YIT 11840</name>
    <dbReference type="NCBI Taxonomy" id="762968"/>
    <lineage>
        <taxon>Bacteria</taxon>
        <taxon>Pseudomonadati</taxon>
        <taxon>Bacteroidota</taxon>
        <taxon>Bacteroidia</taxon>
        <taxon>Bacteroidales</taxon>
        <taxon>Prevotellaceae</taxon>
        <taxon>Paraprevotella</taxon>
    </lineage>
</organism>
<dbReference type="AlphaFoldDB" id="G5SVX7"/>
<reference evidence="1 2" key="1">
    <citation type="submission" date="2011-03" db="EMBL/GenBank/DDBJ databases">
        <authorList>
            <person name="Weinstock G."/>
            <person name="Sodergren E."/>
            <person name="Clifton S."/>
            <person name="Fulton L."/>
            <person name="Fulton B."/>
            <person name="Courtney L."/>
            <person name="Fronick C."/>
            <person name="Harrison M."/>
            <person name="Strong C."/>
            <person name="Farmer C."/>
            <person name="Delahaunty K."/>
            <person name="Markovic C."/>
            <person name="Hall O."/>
            <person name="Minx P."/>
            <person name="Tomlinson C."/>
            <person name="Mitreva M."/>
            <person name="Hou S."/>
            <person name="Chen J."/>
            <person name="Wollam A."/>
            <person name="Pepin K.H."/>
            <person name="Johnson M."/>
            <person name="Bhonagiri V."/>
            <person name="Zhang X."/>
            <person name="Suruliraj S."/>
            <person name="Warren W."/>
            <person name="Chinwalla A."/>
            <person name="Mardis E.R."/>
            <person name="Wilson R.K."/>
        </authorList>
    </citation>
    <scope>NUCLEOTIDE SEQUENCE [LARGE SCALE GENOMIC DNA]</scope>
    <source>
        <strain evidence="1 2">YIT 11840</strain>
    </source>
</reference>
<protein>
    <submittedName>
        <fullName evidence="1">Uncharacterized protein</fullName>
    </submittedName>
</protein>
<gene>
    <name evidence="1" type="ORF">HMPREF9441_03548</name>
</gene>
<evidence type="ECO:0000313" key="1">
    <source>
        <dbReference type="EMBL" id="EHG98442.1"/>
    </source>
</evidence>
<comment type="caution">
    <text evidence="1">The sequence shown here is derived from an EMBL/GenBank/DDBJ whole genome shotgun (WGS) entry which is preliminary data.</text>
</comment>
<name>G5SVX7_9BACT</name>
<dbReference type="HOGENOM" id="CLU_3293650_0_0_10"/>
<proteinExistence type="predicted"/>
<dbReference type="Proteomes" id="UP000003598">
    <property type="component" value="Unassembled WGS sequence"/>
</dbReference>
<keyword evidence="2" id="KW-1185">Reference proteome</keyword>
<accession>G5SVX7</accession>
<dbReference type="EMBL" id="AFFY01000074">
    <property type="protein sequence ID" value="EHG98442.1"/>
    <property type="molecule type" value="Genomic_DNA"/>
</dbReference>